<feature type="region of interest" description="Disordered" evidence="1">
    <location>
        <begin position="86"/>
        <end position="210"/>
    </location>
</feature>
<name>A0A0F8A1A2_9HYPO</name>
<feature type="compositionally biased region" description="Polar residues" evidence="1">
    <location>
        <begin position="175"/>
        <end position="185"/>
    </location>
</feature>
<dbReference type="OrthoDB" id="5409998at2759"/>
<keyword evidence="3" id="KW-1185">Reference proteome</keyword>
<organism evidence="2 3">
    <name type="scientific">Hirsutella minnesotensis 3608</name>
    <dbReference type="NCBI Taxonomy" id="1043627"/>
    <lineage>
        <taxon>Eukaryota</taxon>
        <taxon>Fungi</taxon>
        <taxon>Dikarya</taxon>
        <taxon>Ascomycota</taxon>
        <taxon>Pezizomycotina</taxon>
        <taxon>Sordariomycetes</taxon>
        <taxon>Hypocreomycetidae</taxon>
        <taxon>Hypocreales</taxon>
        <taxon>Ophiocordycipitaceae</taxon>
        <taxon>Hirsutella</taxon>
    </lineage>
</organism>
<proteinExistence type="predicted"/>
<evidence type="ECO:0000313" key="2">
    <source>
        <dbReference type="EMBL" id="KJZ76037.1"/>
    </source>
</evidence>
<gene>
    <name evidence="2" type="ORF">HIM_04493</name>
</gene>
<evidence type="ECO:0000313" key="3">
    <source>
        <dbReference type="Proteomes" id="UP000054481"/>
    </source>
</evidence>
<feature type="compositionally biased region" description="Polar residues" evidence="1">
    <location>
        <begin position="281"/>
        <end position="292"/>
    </location>
</feature>
<dbReference type="Proteomes" id="UP000054481">
    <property type="component" value="Unassembled WGS sequence"/>
</dbReference>
<feature type="compositionally biased region" description="Polar residues" evidence="1">
    <location>
        <begin position="86"/>
        <end position="109"/>
    </location>
</feature>
<dbReference type="AlphaFoldDB" id="A0A0F8A1A2"/>
<protein>
    <submittedName>
        <fullName evidence="2">Uncharacterized protein</fullName>
    </submittedName>
</protein>
<feature type="region of interest" description="Disordered" evidence="1">
    <location>
        <begin position="224"/>
        <end position="264"/>
    </location>
</feature>
<accession>A0A0F8A1A2</accession>
<sequence>MAAPQSRAKDPLDALQLLVNDVLIQTGKALRASRRDGHGNVAAPQGALQARLPETIKAFHAALDDLESDIIRAKSVLLRDLNELQSQRAKTNPSENPQKLSIDQHSRSPTGMDLASSPAAAHRDHSIKPEPAVKPVAPFPDMGMSLPDGNQSSGTVKEENAASQVPPAASGIKVESTTPSNTSGTMPAPDANGAGDHNNGSGGQEAMNLNSGLNFTDMEFTLAPTNNESQDQPVGDASNMNMAGDPSFDLASFAPADGNENDNNGNNMNTLDGIVPSNLNAPMNAPVTTDTQGKPGEQKSGDMQDSTFADIFTGDGQADGMDFDFSLGDGGMGGDTFDDLMNDRDSTFNTLEHGDFDATFFGLDKADGA</sequence>
<evidence type="ECO:0000256" key="1">
    <source>
        <dbReference type="SAM" id="MobiDB-lite"/>
    </source>
</evidence>
<reference evidence="2 3" key="1">
    <citation type="journal article" date="2014" name="Genome Biol. Evol.">
        <title>Comparative genomics and transcriptomics analyses reveal divergent lifestyle features of nematode endoparasitic fungus Hirsutella minnesotensis.</title>
        <authorList>
            <person name="Lai Y."/>
            <person name="Liu K."/>
            <person name="Zhang X."/>
            <person name="Zhang X."/>
            <person name="Li K."/>
            <person name="Wang N."/>
            <person name="Shu C."/>
            <person name="Wu Y."/>
            <person name="Wang C."/>
            <person name="Bushley K.E."/>
            <person name="Xiang M."/>
            <person name="Liu X."/>
        </authorList>
    </citation>
    <scope>NUCLEOTIDE SEQUENCE [LARGE SCALE GENOMIC DNA]</scope>
    <source>
        <strain evidence="2 3">3608</strain>
    </source>
</reference>
<feature type="region of interest" description="Disordered" evidence="1">
    <location>
        <begin position="281"/>
        <end position="304"/>
    </location>
</feature>
<dbReference type="EMBL" id="KQ030513">
    <property type="protein sequence ID" value="KJZ76037.1"/>
    <property type="molecule type" value="Genomic_DNA"/>
</dbReference>